<dbReference type="EMBL" id="NCKU01007959">
    <property type="protein sequence ID" value="RWS02245.1"/>
    <property type="molecule type" value="Genomic_DNA"/>
</dbReference>
<protein>
    <submittedName>
        <fullName evidence="2">Growth arrest-specific protein 1-like protein</fullName>
    </submittedName>
</protein>
<dbReference type="Proteomes" id="UP000285301">
    <property type="component" value="Unassembled WGS sequence"/>
</dbReference>
<reference evidence="2 3" key="1">
    <citation type="journal article" date="2018" name="Gigascience">
        <title>Genomes of trombidid mites reveal novel predicted allergens and laterally-transferred genes associated with secondary metabolism.</title>
        <authorList>
            <person name="Dong X."/>
            <person name="Chaisiri K."/>
            <person name="Xia D."/>
            <person name="Armstrong S.D."/>
            <person name="Fang Y."/>
            <person name="Donnelly M.J."/>
            <person name="Kadowaki T."/>
            <person name="McGarry J.W."/>
            <person name="Darby A.C."/>
            <person name="Makepeace B.L."/>
        </authorList>
    </citation>
    <scope>NUCLEOTIDE SEQUENCE [LARGE SCALE GENOMIC DNA]</scope>
    <source>
        <strain evidence="2">UoL-WK</strain>
    </source>
</reference>
<dbReference type="PANTHER" id="PTHR16840">
    <property type="entry name" value="GROWTH ARREST-SPECIFIC PROTEIN 1"/>
    <property type="match status" value="1"/>
</dbReference>
<dbReference type="AlphaFoldDB" id="A0A443QGV2"/>
<evidence type="ECO:0000313" key="3">
    <source>
        <dbReference type="Proteomes" id="UP000285301"/>
    </source>
</evidence>
<accession>A0A443QGV2</accession>
<gene>
    <name evidence="2" type="ORF">B4U79_13509</name>
</gene>
<dbReference type="InterPro" id="IPR039596">
    <property type="entry name" value="GAS1"/>
</dbReference>
<feature type="region of interest" description="Disordered" evidence="1">
    <location>
        <begin position="1"/>
        <end position="25"/>
    </location>
</feature>
<dbReference type="STRING" id="1965070.A0A443QGV2"/>
<proteinExistence type="predicted"/>
<dbReference type="OrthoDB" id="6500874at2759"/>
<dbReference type="GO" id="GO:0051726">
    <property type="term" value="P:regulation of cell cycle"/>
    <property type="evidence" value="ECO:0007669"/>
    <property type="project" value="InterPro"/>
</dbReference>
<feature type="non-terminal residue" evidence="2">
    <location>
        <position position="200"/>
    </location>
</feature>
<dbReference type="PANTHER" id="PTHR16840:SF3">
    <property type="entry name" value="GROWTH ARREST-SPECIFIC PROTEIN 1"/>
    <property type="match status" value="1"/>
</dbReference>
<evidence type="ECO:0000256" key="1">
    <source>
        <dbReference type="SAM" id="MobiDB-lite"/>
    </source>
</evidence>
<organism evidence="2 3">
    <name type="scientific">Dinothrombium tinctorium</name>
    <dbReference type="NCBI Taxonomy" id="1965070"/>
    <lineage>
        <taxon>Eukaryota</taxon>
        <taxon>Metazoa</taxon>
        <taxon>Ecdysozoa</taxon>
        <taxon>Arthropoda</taxon>
        <taxon>Chelicerata</taxon>
        <taxon>Arachnida</taxon>
        <taxon>Acari</taxon>
        <taxon>Acariformes</taxon>
        <taxon>Trombidiformes</taxon>
        <taxon>Prostigmata</taxon>
        <taxon>Anystina</taxon>
        <taxon>Parasitengona</taxon>
        <taxon>Trombidioidea</taxon>
        <taxon>Trombidiidae</taxon>
        <taxon>Dinothrombium</taxon>
    </lineage>
</organism>
<sequence>MVLRHSHCVSNHRSRQSSNGPPASKSNCDIALKKCTIRMPCGMALHDYRISCKQELYGLTKSCSEHCQLAIVSLATTAEGFEYLYCDCADNEYCKLIRRRTQSCDPRVKNNASHRKPCKNAEVFCKANDICNEAYEHYKYICKDAIRGIECSKRCNNSISILWRQKAGMDLRNCSCEKQDISCMKESENIMKLCYGLNDY</sequence>
<name>A0A443QGV2_9ACAR</name>
<evidence type="ECO:0000313" key="2">
    <source>
        <dbReference type="EMBL" id="RWS02245.1"/>
    </source>
</evidence>
<keyword evidence="3" id="KW-1185">Reference proteome</keyword>
<feature type="compositionally biased region" description="Polar residues" evidence="1">
    <location>
        <begin position="16"/>
        <end position="25"/>
    </location>
</feature>
<comment type="caution">
    <text evidence="2">The sequence shown here is derived from an EMBL/GenBank/DDBJ whole genome shotgun (WGS) entry which is preliminary data.</text>
</comment>
<feature type="compositionally biased region" description="Basic residues" evidence="1">
    <location>
        <begin position="1"/>
        <end position="15"/>
    </location>
</feature>